<evidence type="ECO:0000313" key="2">
    <source>
        <dbReference type="Proteomes" id="UP000019678"/>
    </source>
</evidence>
<dbReference type="Proteomes" id="UP000019678">
    <property type="component" value="Unassembled WGS sequence"/>
</dbReference>
<proteinExistence type="predicted"/>
<keyword evidence="2" id="KW-1185">Reference proteome</keyword>
<dbReference type="STRING" id="1192034.CAP_7519"/>
<protein>
    <submittedName>
        <fullName evidence="1">Uncharacterized protein</fullName>
    </submittedName>
</protein>
<organism evidence="1 2">
    <name type="scientific">Chondromyces apiculatus DSM 436</name>
    <dbReference type="NCBI Taxonomy" id="1192034"/>
    <lineage>
        <taxon>Bacteria</taxon>
        <taxon>Pseudomonadati</taxon>
        <taxon>Myxococcota</taxon>
        <taxon>Polyangia</taxon>
        <taxon>Polyangiales</taxon>
        <taxon>Polyangiaceae</taxon>
        <taxon>Chondromyces</taxon>
    </lineage>
</organism>
<sequence>MAPRHRGLVTATTSRPVRLTAAPCPCASVFQTRGKSILTEKVICLI</sequence>
<name>A0A017SZQ0_9BACT</name>
<evidence type="ECO:0000313" key="1">
    <source>
        <dbReference type="EMBL" id="EYF02040.1"/>
    </source>
</evidence>
<dbReference type="EMBL" id="ASRX01000067">
    <property type="protein sequence ID" value="EYF02040.1"/>
    <property type="molecule type" value="Genomic_DNA"/>
</dbReference>
<comment type="caution">
    <text evidence="1">The sequence shown here is derived from an EMBL/GenBank/DDBJ whole genome shotgun (WGS) entry which is preliminary data.</text>
</comment>
<accession>A0A017SZQ0</accession>
<dbReference type="AlphaFoldDB" id="A0A017SZQ0"/>
<gene>
    <name evidence="1" type="ORF">CAP_7519</name>
</gene>
<reference evidence="1 2" key="1">
    <citation type="submission" date="2013-05" db="EMBL/GenBank/DDBJ databases">
        <title>Genome assembly of Chondromyces apiculatus DSM 436.</title>
        <authorList>
            <person name="Sharma G."/>
            <person name="Khatri I."/>
            <person name="Kaur C."/>
            <person name="Mayilraj S."/>
            <person name="Subramanian S."/>
        </authorList>
    </citation>
    <scope>NUCLEOTIDE SEQUENCE [LARGE SCALE GENOMIC DNA]</scope>
    <source>
        <strain evidence="1 2">DSM 436</strain>
    </source>
</reference>